<dbReference type="EMBL" id="BPLR01019171">
    <property type="protein sequence ID" value="GIZ04945.1"/>
    <property type="molecule type" value="Genomic_DNA"/>
</dbReference>
<keyword evidence="2" id="KW-1185">Reference proteome</keyword>
<dbReference type="AlphaFoldDB" id="A0AAV4YFB0"/>
<evidence type="ECO:0008006" key="3">
    <source>
        <dbReference type="Google" id="ProtNLM"/>
    </source>
</evidence>
<sequence length="128" mass="14546">MEGKCFRWVFLSNGIPSFHGYSPLNMQTSKIRANNPPINSSNLFSYSTISSRNIPFPLFFVHGSRLRDLLYHRRGGSTSNDLDGIAHCSLLSILSFTKSILPPSILSFYFRPTDNNIPKLFYYTEKCG</sequence>
<name>A0AAV4YFB0_CAEEX</name>
<gene>
    <name evidence="1" type="ORF">CEXT_462641</name>
</gene>
<comment type="caution">
    <text evidence="1">The sequence shown here is derived from an EMBL/GenBank/DDBJ whole genome shotgun (WGS) entry which is preliminary data.</text>
</comment>
<proteinExistence type="predicted"/>
<reference evidence="1 2" key="1">
    <citation type="submission" date="2021-06" db="EMBL/GenBank/DDBJ databases">
        <title>Caerostris extrusa draft genome.</title>
        <authorList>
            <person name="Kono N."/>
            <person name="Arakawa K."/>
        </authorList>
    </citation>
    <scope>NUCLEOTIDE SEQUENCE [LARGE SCALE GENOMIC DNA]</scope>
</reference>
<protein>
    <recommendedName>
        <fullName evidence="3">Cytochrome c biogenesis B</fullName>
    </recommendedName>
</protein>
<evidence type="ECO:0000313" key="2">
    <source>
        <dbReference type="Proteomes" id="UP001054945"/>
    </source>
</evidence>
<accession>A0AAV4YFB0</accession>
<organism evidence="1 2">
    <name type="scientific">Caerostris extrusa</name>
    <name type="common">Bark spider</name>
    <name type="synonym">Caerostris bankana</name>
    <dbReference type="NCBI Taxonomy" id="172846"/>
    <lineage>
        <taxon>Eukaryota</taxon>
        <taxon>Metazoa</taxon>
        <taxon>Ecdysozoa</taxon>
        <taxon>Arthropoda</taxon>
        <taxon>Chelicerata</taxon>
        <taxon>Arachnida</taxon>
        <taxon>Araneae</taxon>
        <taxon>Araneomorphae</taxon>
        <taxon>Entelegynae</taxon>
        <taxon>Araneoidea</taxon>
        <taxon>Araneidae</taxon>
        <taxon>Caerostris</taxon>
    </lineage>
</organism>
<dbReference type="Proteomes" id="UP001054945">
    <property type="component" value="Unassembled WGS sequence"/>
</dbReference>
<evidence type="ECO:0000313" key="1">
    <source>
        <dbReference type="EMBL" id="GIZ04945.1"/>
    </source>
</evidence>